<dbReference type="Gene3D" id="3.20.20.190">
    <property type="entry name" value="Phosphatidylinositol (PI) phosphodiesterase"/>
    <property type="match status" value="1"/>
</dbReference>
<proteinExistence type="predicted"/>
<dbReference type="SUPFAM" id="SSF51695">
    <property type="entry name" value="PLC-like phosphodiesterases"/>
    <property type="match status" value="1"/>
</dbReference>
<evidence type="ECO:0000313" key="4">
    <source>
        <dbReference type="Proteomes" id="UP001050808"/>
    </source>
</evidence>
<dbReference type="EMBL" id="BNDY01000002">
    <property type="protein sequence ID" value="GHI36428.1"/>
    <property type="molecule type" value="Genomic_DNA"/>
</dbReference>
<gene>
    <name evidence="3" type="ORF">Sviol_08360</name>
</gene>
<comment type="caution">
    <text evidence="3">The sequence shown here is derived from an EMBL/GenBank/DDBJ whole genome shotgun (WGS) entry which is preliminary data.</text>
</comment>
<keyword evidence="3" id="KW-0378">Hydrolase</keyword>
<feature type="domain" description="GP-PDE" evidence="2">
    <location>
        <begin position="35"/>
        <end position="288"/>
    </location>
</feature>
<sequence>MQHRTAVSTVVSALCGVLALALPSQAASADPAGHITVFGHRGASAYAPENTLSSVQEAADLGVDWVENDVQRTRDGALVVIHDTTLARTTNVRQRYPDRAPWSVSSFSLAEIKQLDAGSWFGPDFRGERVPTLMEYLDLLDDTGQGLLLELKQPELYPGIERQTLEVLDRADWLDLPHLSQRLVVQSFSAPALRTTHRLRPEVHTGFLGSPPVSQLKQYAAFTDEINAEQHTVTSAYVKAVHGTKGAHQTPMRFNTWTVDNAPAATRLMKMGVDGIITDRPDLIESTARQGA</sequence>
<dbReference type="GO" id="GO:0016787">
    <property type="term" value="F:hydrolase activity"/>
    <property type="evidence" value="ECO:0007669"/>
    <property type="project" value="UniProtKB-KW"/>
</dbReference>
<evidence type="ECO:0000313" key="3">
    <source>
        <dbReference type="EMBL" id="GHI36428.1"/>
    </source>
</evidence>
<feature type="chain" id="PRO_5046028634" evidence="1">
    <location>
        <begin position="27"/>
        <end position="292"/>
    </location>
</feature>
<dbReference type="Proteomes" id="UP001050808">
    <property type="component" value="Unassembled WGS sequence"/>
</dbReference>
<evidence type="ECO:0000256" key="1">
    <source>
        <dbReference type="SAM" id="SignalP"/>
    </source>
</evidence>
<keyword evidence="4" id="KW-1185">Reference proteome</keyword>
<dbReference type="Pfam" id="PF03009">
    <property type="entry name" value="GDPD"/>
    <property type="match status" value="1"/>
</dbReference>
<dbReference type="PROSITE" id="PS51704">
    <property type="entry name" value="GP_PDE"/>
    <property type="match status" value="1"/>
</dbReference>
<dbReference type="RefSeq" id="WP_189960394.1">
    <property type="nucleotide sequence ID" value="NZ_BMUA01000001.1"/>
</dbReference>
<reference evidence="3" key="1">
    <citation type="submission" date="2024-05" db="EMBL/GenBank/DDBJ databases">
        <title>Whole genome shotgun sequence of Streptomyces violascens NBRC 12920.</title>
        <authorList>
            <person name="Komaki H."/>
            <person name="Tamura T."/>
        </authorList>
    </citation>
    <scope>NUCLEOTIDE SEQUENCE</scope>
    <source>
        <strain evidence="3">NBRC 12920</strain>
    </source>
</reference>
<name>A0ABQ3QGL2_9ACTN</name>
<organism evidence="3 4">
    <name type="scientific">Streptomyces violascens</name>
    <dbReference type="NCBI Taxonomy" id="67381"/>
    <lineage>
        <taxon>Bacteria</taxon>
        <taxon>Bacillati</taxon>
        <taxon>Actinomycetota</taxon>
        <taxon>Actinomycetes</taxon>
        <taxon>Kitasatosporales</taxon>
        <taxon>Streptomycetaceae</taxon>
        <taxon>Streptomyces</taxon>
    </lineage>
</organism>
<protein>
    <submittedName>
        <fullName evidence="3">Hydrolase</fullName>
    </submittedName>
</protein>
<accession>A0ABQ3QGL2</accession>
<dbReference type="PANTHER" id="PTHR46211:SF1">
    <property type="entry name" value="GLYCEROPHOSPHODIESTER PHOSPHODIESTERASE, CYTOPLASMIC"/>
    <property type="match status" value="1"/>
</dbReference>
<evidence type="ECO:0000259" key="2">
    <source>
        <dbReference type="PROSITE" id="PS51704"/>
    </source>
</evidence>
<dbReference type="PANTHER" id="PTHR46211">
    <property type="entry name" value="GLYCEROPHOSPHORYL DIESTER PHOSPHODIESTERASE"/>
    <property type="match status" value="1"/>
</dbReference>
<dbReference type="InterPro" id="IPR030395">
    <property type="entry name" value="GP_PDE_dom"/>
</dbReference>
<feature type="signal peptide" evidence="1">
    <location>
        <begin position="1"/>
        <end position="26"/>
    </location>
</feature>
<dbReference type="InterPro" id="IPR017946">
    <property type="entry name" value="PLC-like_Pdiesterase_TIM-brl"/>
</dbReference>
<keyword evidence="1" id="KW-0732">Signal</keyword>